<protein>
    <submittedName>
        <fullName evidence="8">Tellurium resistance protein TerC</fullName>
    </submittedName>
    <submittedName>
        <fullName evidence="9">TerC family protein</fullName>
    </submittedName>
</protein>
<feature type="transmembrane region" description="Helical" evidence="7">
    <location>
        <begin position="6"/>
        <end position="27"/>
    </location>
</feature>
<gene>
    <name evidence="8" type="ORF">DI609_03550</name>
    <name evidence="9" type="ORF">FYJ87_03105</name>
</gene>
<dbReference type="EMBL" id="QFNY01000058">
    <property type="protein sequence ID" value="PZP01700.1"/>
    <property type="molecule type" value="Genomic_DNA"/>
</dbReference>
<evidence type="ECO:0000313" key="9">
    <source>
        <dbReference type="EMBL" id="TYR19995.1"/>
    </source>
</evidence>
<name>A0A2W5BAZ1_9CORY</name>
<dbReference type="InterPro" id="IPR022369">
    <property type="entry name" value="Integral_membrane_TerC_rswitch"/>
</dbReference>
<dbReference type="NCBIfam" id="TIGR03718">
    <property type="entry name" value="R_switched_Alx"/>
    <property type="match status" value="1"/>
</dbReference>
<dbReference type="GO" id="GO:0016020">
    <property type="term" value="C:membrane"/>
    <property type="evidence" value="ECO:0007669"/>
    <property type="project" value="UniProtKB-SubCell"/>
</dbReference>
<keyword evidence="3 7" id="KW-0812">Transmembrane</keyword>
<evidence type="ECO:0000256" key="5">
    <source>
        <dbReference type="ARBA" id="ARBA00023136"/>
    </source>
</evidence>
<feature type="transmembrane region" description="Helical" evidence="7">
    <location>
        <begin position="108"/>
        <end position="131"/>
    </location>
</feature>
<feature type="transmembrane region" description="Helical" evidence="7">
    <location>
        <begin position="247"/>
        <end position="267"/>
    </location>
</feature>
<evidence type="ECO:0000313" key="11">
    <source>
        <dbReference type="Proteomes" id="UP000324726"/>
    </source>
</evidence>
<comment type="subcellular location">
    <subcellularLocation>
        <location evidence="1">Membrane</location>
        <topology evidence="1">Multi-pass membrane protein</topology>
    </subcellularLocation>
</comment>
<evidence type="ECO:0000256" key="1">
    <source>
        <dbReference type="ARBA" id="ARBA00004141"/>
    </source>
</evidence>
<dbReference type="AlphaFoldDB" id="A0A2W5BAZ1"/>
<evidence type="ECO:0000256" key="7">
    <source>
        <dbReference type="SAM" id="Phobius"/>
    </source>
</evidence>
<dbReference type="RefSeq" id="WP_148811655.1">
    <property type="nucleotide sequence ID" value="NZ_CP136640.1"/>
</dbReference>
<feature type="transmembrane region" description="Helical" evidence="7">
    <location>
        <begin position="318"/>
        <end position="339"/>
    </location>
</feature>
<comment type="similarity">
    <text evidence="2">Belongs to the TerC family.</text>
</comment>
<dbReference type="Proteomes" id="UP000249451">
    <property type="component" value="Unassembled WGS sequence"/>
</dbReference>
<dbReference type="Pfam" id="PF03741">
    <property type="entry name" value="TerC"/>
    <property type="match status" value="1"/>
</dbReference>
<reference evidence="9 11" key="2">
    <citation type="submission" date="2019-08" db="EMBL/GenBank/DDBJ databases">
        <title>Draft genome of C. urealyticum strain VH4248.</title>
        <authorList>
            <person name="Navas J."/>
        </authorList>
    </citation>
    <scope>NUCLEOTIDE SEQUENCE [LARGE SCALE GENOMIC DNA]</scope>
    <source>
        <strain evidence="9 11">VH4248</strain>
    </source>
</reference>
<feature type="region of interest" description="Disordered" evidence="6">
    <location>
        <begin position="345"/>
        <end position="371"/>
    </location>
</feature>
<evidence type="ECO:0000313" key="8">
    <source>
        <dbReference type="EMBL" id="PZP01700.1"/>
    </source>
</evidence>
<accession>A0A2W5BAZ1</accession>
<feature type="transmembrane region" description="Helical" evidence="7">
    <location>
        <begin position="274"/>
        <end position="298"/>
    </location>
</feature>
<sequence>MEVNALTWIITIVVVLGFFVFDFLTHVRTPHEPTLKESALWSAFYVGLAMAFGVFLWFTWGEPGNPHQHGLEFFAGYITEKALSVDNLFIFSLILTTFKIPRKYQQKVLLAGILMALALRGIFIWLGAAAIARWSDVFYLFGIFLLWTAAKLAYDEVTGAEETDLNDMKIIRILRKAVPVTDKVHSDRLFVREGGATGDVEGKKKSSGKGRLVVTPLFVALLAIGFIDVLFALDSIPAIYGITSEPYIVFTANALALMGLRQLFFLLNGLLEKLVYLSYGLSIILAFIGVKLVLHALHENNLPFINGGGNVSVPEVSVEFSLIFIVLTLAITTVLSLTVGKKAQQKQAGVTEEPAPTHASDAGFGKDPAGR</sequence>
<evidence type="ECO:0000256" key="2">
    <source>
        <dbReference type="ARBA" id="ARBA00007511"/>
    </source>
</evidence>
<feature type="transmembrane region" description="Helical" evidence="7">
    <location>
        <begin position="137"/>
        <end position="154"/>
    </location>
</feature>
<evidence type="ECO:0000256" key="6">
    <source>
        <dbReference type="SAM" id="MobiDB-lite"/>
    </source>
</evidence>
<dbReference type="Proteomes" id="UP000324726">
    <property type="component" value="Unassembled WGS sequence"/>
</dbReference>
<evidence type="ECO:0000256" key="3">
    <source>
        <dbReference type="ARBA" id="ARBA00022692"/>
    </source>
</evidence>
<dbReference type="EMBL" id="VSZI01000001">
    <property type="protein sequence ID" value="TYR19995.1"/>
    <property type="molecule type" value="Genomic_DNA"/>
</dbReference>
<evidence type="ECO:0000256" key="4">
    <source>
        <dbReference type="ARBA" id="ARBA00022989"/>
    </source>
</evidence>
<reference evidence="8 10" key="1">
    <citation type="submission" date="2017-11" db="EMBL/GenBank/DDBJ databases">
        <title>Infants hospitalized years apart are colonized by the same room-sourced microbial strains.</title>
        <authorList>
            <person name="Brooks B."/>
            <person name="Olm M.R."/>
            <person name="Firek B.A."/>
            <person name="Baker R."/>
            <person name="Thomas B.C."/>
            <person name="Morowitz M.J."/>
            <person name="Banfield J.F."/>
        </authorList>
    </citation>
    <scope>NUCLEOTIDE SEQUENCE [LARGE SCALE GENOMIC DNA]</scope>
    <source>
        <strain evidence="8">S2_012_000_R3_87</strain>
    </source>
</reference>
<feature type="transmembrane region" description="Helical" evidence="7">
    <location>
        <begin position="212"/>
        <end position="232"/>
    </location>
</feature>
<dbReference type="PANTHER" id="PTHR30238:SF0">
    <property type="entry name" value="THYLAKOID MEMBRANE PROTEIN TERC, CHLOROPLASTIC"/>
    <property type="match status" value="1"/>
</dbReference>
<feature type="transmembrane region" description="Helical" evidence="7">
    <location>
        <begin position="73"/>
        <end position="96"/>
    </location>
</feature>
<feature type="transmembrane region" description="Helical" evidence="7">
    <location>
        <begin position="39"/>
        <end position="61"/>
    </location>
</feature>
<keyword evidence="5 7" id="KW-0472">Membrane</keyword>
<keyword evidence="4 7" id="KW-1133">Transmembrane helix</keyword>
<evidence type="ECO:0000313" key="10">
    <source>
        <dbReference type="Proteomes" id="UP000249451"/>
    </source>
</evidence>
<comment type="caution">
    <text evidence="8">The sequence shown here is derived from an EMBL/GenBank/DDBJ whole genome shotgun (WGS) entry which is preliminary data.</text>
</comment>
<dbReference type="PANTHER" id="PTHR30238">
    <property type="entry name" value="MEMBRANE BOUND PREDICTED REDOX MODULATOR"/>
    <property type="match status" value="1"/>
</dbReference>
<organism evidence="8 10">
    <name type="scientific">Corynebacterium urealyticum</name>
    <dbReference type="NCBI Taxonomy" id="43771"/>
    <lineage>
        <taxon>Bacteria</taxon>
        <taxon>Bacillati</taxon>
        <taxon>Actinomycetota</taxon>
        <taxon>Actinomycetes</taxon>
        <taxon>Mycobacteriales</taxon>
        <taxon>Corynebacteriaceae</taxon>
        <taxon>Corynebacterium</taxon>
    </lineage>
</organism>
<proteinExistence type="inferred from homology"/>
<dbReference type="InterPro" id="IPR005496">
    <property type="entry name" value="Integral_membrane_TerC"/>
</dbReference>